<gene>
    <name evidence="2" type="primary">Vigan.02G225700</name>
    <name evidence="2" type="ORF">VIGAN_02225700</name>
</gene>
<organism evidence="2 3">
    <name type="scientific">Vigna angularis var. angularis</name>
    <dbReference type="NCBI Taxonomy" id="157739"/>
    <lineage>
        <taxon>Eukaryota</taxon>
        <taxon>Viridiplantae</taxon>
        <taxon>Streptophyta</taxon>
        <taxon>Embryophyta</taxon>
        <taxon>Tracheophyta</taxon>
        <taxon>Spermatophyta</taxon>
        <taxon>Magnoliopsida</taxon>
        <taxon>eudicotyledons</taxon>
        <taxon>Gunneridae</taxon>
        <taxon>Pentapetalae</taxon>
        <taxon>rosids</taxon>
        <taxon>fabids</taxon>
        <taxon>Fabales</taxon>
        <taxon>Fabaceae</taxon>
        <taxon>Papilionoideae</taxon>
        <taxon>50 kb inversion clade</taxon>
        <taxon>NPAAA clade</taxon>
        <taxon>indigoferoid/millettioid clade</taxon>
        <taxon>Phaseoleae</taxon>
        <taxon>Vigna</taxon>
    </lineage>
</organism>
<dbReference type="EMBL" id="AP015035">
    <property type="protein sequence ID" value="BAT79381.1"/>
    <property type="molecule type" value="Genomic_DNA"/>
</dbReference>
<feature type="compositionally biased region" description="Acidic residues" evidence="1">
    <location>
        <begin position="1"/>
        <end position="21"/>
    </location>
</feature>
<reference evidence="2 3" key="1">
    <citation type="journal article" date="2015" name="Sci. Rep.">
        <title>The power of single molecule real-time sequencing technology in the de novo assembly of a eukaryotic genome.</title>
        <authorList>
            <person name="Sakai H."/>
            <person name="Naito K."/>
            <person name="Ogiso-Tanaka E."/>
            <person name="Takahashi Y."/>
            <person name="Iseki K."/>
            <person name="Muto C."/>
            <person name="Satou K."/>
            <person name="Teruya K."/>
            <person name="Shiroma A."/>
            <person name="Shimoji M."/>
            <person name="Hirano T."/>
            <person name="Itoh T."/>
            <person name="Kaga A."/>
            <person name="Tomooka N."/>
        </authorList>
    </citation>
    <scope>NUCLEOTIDE SEQUENCE [LARGE SCALE GENOMIC DNA]</scope>
    <source>
        <strain evidence="3">cv. Shumari</strain>
    </source>
</reference>
<evidence type="ECO:0000256" key="1">
    <source>
        <dbReference type="SAM" id="MobiDB-lite"/>
    </source>
</evidence>
<sequence>MGTDIQDENEMETESGEDYEDAEKHEEGYDNKDCDEGLLLDEQCIGLKNISVNENGCGKHKRFVYDSEDELVAKVVESCGSFDVMHLKRFQKPRDAKKTYARGKPTNHKVFGEDMVVLANNVQLKFEFEHLVVAREDVHNWFYLERGRDASIIGFRLGDLHFIYLRVPFFRGRH</sequence>
<evidence type="ECO:0000313" key="2">
    <source>
        <dbReference type="EMBL" id="BAT79381.1"/>
    </source>
</evidence>
<name>A0A0S3RFC3_PHAAN</name>
<accession>A0A0S3RFC3</accession>
<evidence type="ECO:0000313" key="3">
    <source>
        <dbReference type="Proteomes" id="UP000291084"/>
    </source>
</evidence>
<keyword evidence="3" id="KW-1185">Reference proteome</keyword>
<dbReference type="PANTHER" id="PTHR47512:SF3">
    <property type="entry name" value="CHALCONE-FLAVONONE ISOMERASE FAMILY PROTEIN"/>
    <property type="match status" value="1"/>
</dbReference>
<dbReference type="PANTHER" id="PTHR47512">
    <property type="entry name" value="EXPRESSED PROTEIN"/>
    <property type="match status" value="1"/>
</dbReference>
<protein>
    <submittedName>
        <fullName evidence="2">Uncharacterized protein</fullName>
    </submittedName>
</protein>
<proteinExistence type="predicted"/>
<feature type="region of interest" description="Disordered" evidence="1">
    <location>
        <begin position="1"/>
        <end position="30"/>
    </location>
</feature>
<dbReference type="AlphaFoldDB" id="A0A0S3RFC3"/>
<dbReference type="Proteomes" id="UP000291084">
    <property type="component" value="Chromosome 2"/>
</dbReference>